<dbReference type="InterPro" id="IPR050593">
    <property type="entry name" value="LovG"/>
</dbReference>
<dbReference type="AlphaFoldDB" id="A0A6P8B5R6"/>
<dbReference type="Proteomes" id="UP000515153">
    <property type="component" value="Chromosome I"/>
</dbReference>
<dbReference type="SUPFAM" id="SSF53474">
    <property type="entry name" value="alpha/beta-Hydrolases"/>
    <property type="match status" value="1"/>
</dbReference>
<dbReference type="GO" id="GO:0005737">
    <property type="term" value="C:cytoplasm"/>
    <property type="evidence" value="ECO:0007669"/>
    <property type="project" value="TreeGrafter"/>
</dbReference>
<evidence type="ECO:0000313" key="4">
    <source>
        <dbReference type="RefSeq" id="XP_030982508.1"/>
    </source>
</evidence>
<dbReference type="PANTHER" id="PTHR48070">
    <property type="entry name" value="ESTERASE OVCA2"/>
    <property type="match status" value="1"/>
</dbReference>
<evidence type="ECO:0000256" key="1">
    <source>
        <dbReference type="ARBA" id="ARBA00022801"/>
    </source>
</evidence>
<feature type="domain" description="Serine hydrolase" evidence="2">
    <location>
        <begin position="11"/>
        <end position="208"/>
    </location>
</feature>
<reference evidence="3 4" key="1">
    <citation type="journal article" date="2019" name="Mol. Biol. Evol.">
        <title>Blast fungal genomes show frequent chromosomal changes, gene gains and losses, and effector gene turnover.</title>
        <authorList>
            <person name="Gomez Luciano L.B."/>
            <person name="Jason Tsai I."/>
            <person name="Chuma I."/>
            <person name="Tosa Y."/>
            <person name="Chen Y.H."/>
            <person name="Li J.Y."/>
            <person name="Li M.Y."/>
            <person name="Jade Lu M.Y."/>
            <person name="Nakayashiki H."/>
            <person name="Li W.H."/>
        </authorList>
    </citation>
    <scope>NUCLEOTIDE SEQUENCE [LARGE SCALE GENOMIC DNA]</scope>
    <source>
        <strain evidence="3 4">NI907</strain>
    </source>
</reference>
<dbReference type="GeneID" id="41960077"/>
<protein>
    <recommendedName>
        <fullName evidence="2">Serine hydrolase domain-containing protein</fullName>
    </recommendedName>
</protein>
<dbReference type="GO" id="GO:0016787">
    <property type="term" value="F:hydrolase activity"/>
    <property type="evidence" value="ECO:0007669"/>
    <property type="project" value="UniProtKB-KW"/>
</dbReference>
<keyword evidence="1" id="KW-0378">Hydrolase</keyword>
<reference evidence="4" key="2">
    <citation type="submission" date="2019-10" db="EMBL/GenBank/DDBJ databases">
        <authorList>
            <consortium name="NCBI Genome Project"/>
        </authorList>
    </citation>
    <scope>NUCLEOTIDE SEQUENCE</scope>
    <source>
        <strain evidence="4">NI907</strain>
    </source>
</reference>
<dbReference type="GO" id="GO:0019748">
    <property type="term" value="P:secondary metabolic process"/>
    <property type="evidence" value="ECO:0007669"/>
    <property type="project" value="TreeGrafter"/>
</dbReference>
<dbReference type="PANTHER" id="PTHR48070:SF4">
    <property type="entry name" value="ESTERASE ALNB"/>
    <property type="match status" value="1"/>
</dbReference>
<organism evidence="3 4">
    <name type="scientific">Pyricularia grisea</name>
    <name type="common">Crabgrass-specific blast fungus</name>
    <name type="synonym">Magnaporthe grisea</name>
    <dbReference type="NCBI Taxonomy" id="148305"/>
    <lineage>
        <taxon>Eukaryota</taxon>
        <taxon>Fungi</taxon>
        <taxon>Dikarya</taxon>
        <taxon>Ascomycota</taxon>
        <taxon>Pezizomycotina</taxon>
        <taxon>Sordariomycetes</taxon>
        <taxon>Sordariomycetidae</taxon>
        <taxon>Magnaporthales</taxon>
        <taxon>Pyriculariaceae</taxon>
        <taxon>Pyricularia</taxon>
    </lineage>
</organism>
<keyword evidence="3" id="KW-1185">Reference proteome</keyword>
<proteinExistence type="predicted"/>
<dbReference type="InterPro" id="IPR029058">
    <property type="entry name" value="AB_hydrolase_fold"/>
</dbReference>
<dbReference type="KEGG" id="pgri:PgNI_05130"/>
<accession>A0A6P8B5R6</accession>
<dbReference type="InterPro" id="IPR005645">
    <property type="entry name" value="FSH-like_dom"/>
</dbReference>
<evidence type="ECO:0000313" key="3">
    <source>
        <dbReference type="Proteomes" id="UP000515153"/>
    </source>
</evidence>
<dbReference type="Gene3D" id="3.40.50.1820">
    <property type="entry name" value="alpha/beta hydrolase"/>
    <property type="match status" value="1"/>
</dbReference>
<dbReference type="OrthoDB" id="2094269at2759"/>
<reference evidence="4" key="3">
    <citation type="submission" date="2025-08" db="UniProtKB">
        <authorList>
            <consortium name="RefSeq"/>
        </authorList>
    </citation>
    <scope>IDENTIFICATION</scope>
    <source>
        <strain evidence="4">NI907</strain>
    </source>
</reference>
<evidence type="ECO:0000259" key="2">
    <source>
        <dbReference type="Pfam" id="PF03959"/>
    </source>
</evidence>
<dbReference type="GO" id="GO:0005634">
    <property type="term" value="C:nucleus"/>
    <property type="evidence" value="ECO:0007669"/>
    <property type="project" value="TreeGrafter"/>
</dbReference>
<name>A0A6P8B5R6_PYRGI</name>
<gene>
    <name evidence="4" type="ORF">PgNI_05130</name>
</gene>
<dbReference type="RefSeq" id="XP_030982508.1">
    <property type="nucleotide sequence ID" value="XM_031125168.1"/>
</dbReference>
<dbReference type="Pfam" id="PF03959">
    <property type="entry name" value="FSH1"/>
    <property type="match status" value="1"/>
</dbReference>
<sequence>MAFSILLADPEAHSRLRDVIAEQGPFDGIMGFSQGGSIALSYLYQQQREGLDPDLKFAVLLSSVVPFSADPRTHEKAIKHIFCDQDYHPESLPQDPSSVAAVAETMKEVLSRTFAASCSIGATAAGYDNRLFFRPGADPSGVPRVLHPRLLAAGDDSLGMPTVHAHGRRDDAAMKEMAEAARGICDPRLAKLLVHSGAHCPPQRPSDVTALVQAVHWAVRQHLESAHL</sequence>